<evidence type="ECO:0000256" key="8">
    <source>
        <dbReference type="ARBA" id="ARBA00023136"/>
    </source>
</evidence>
<dbReference type="GeneID" id="117235247"/>
<dbReference type="Pfam" id="PF10206">
    <property type="entry name" value="WRW"/>
    <property type="match status" value="1"/>
</dbReference>
<comment type="similarity">
    <text evidence="2">Belongs to the ATPase F chain family.</text>
</comment>
<evidence type="ECO:0000256" key="1">
    <source>
        <dbReference type="ARBA" id="ARBA00004325"/>
    </source>
</evidence>
<keyword evidence="3" id="KW-0813">Transport</keyword>
<protein>
    <submittedName>
        <fullName evidence="12">ATP synthase subunit f, mitochondrial</fullName>
    </submittedName>
</protein>
<name>A0A6J3KMC8_9HYME</name>
<evidence type="ECO:0000256" key="5">
    <source>
        <dbReference type="ARBA" id="ARBA00022781"/>
    </source>
</evidence>
<accession>A0A6J3KMC8</accession>
<organism evidence="11 12">
    <name type="scientific">Bombus vosnesenskii</name>
    <dbReference type="NCBI Taxonomy" id="207650"/>
    <lineage>
        <taxon>Eukaryota</taxon>
        <taxon>Metazoa</taxon>
        <taxon>Ecdysozoa</taxon>
        <taxon>Arthropoda</taxon>
        <taxon>Hexapoda</taxon>
        <taxon>Insecta</taxon>
        <taxon>Pterygota</taxon>
        <taxon>Neoptera</taxon>
        <taxon>Endopterygota</taxon>
        <taxon>Hymenoptera</taxon>
        <taxon>Apocrita</taxon>
        <taxon>Aculeata</taxon>
        <taxon>Apoidea</taxon>
        <taxon>Anthophila</taxon>
        <taxon>Apidae</taxon>
        <taxon>Bombus</taxon>
        <taxon>Pyrobombus</taxon>
    </lineage>
</organism>
<evidence type="ECO:0000256" key="10">
    <source>
        <dbReference type="SAM" id="Phobius"/>
    </source>
</evidence>
<dbReference type="KEGG" id="bvk:117235247"/>
<dbReference type="CTD" id="37931"/>
<keyword evidence="10" id="KW-0812">Transmembrane</keyword>
<evidence type="ECO:0000256" key="7">
    <source>
        <dbReference type="ARBA" id="ARBA00023128"/>
    </source>
</evidence>
<evidence type="ECO:0000313" key="12">
    <source>
        <dbReference type="RefSeq" id="XP_033352999.1"/>
    </source>
</evidence>
<keyword evidence="8 10" id="KW-0472">Membrane</keyword>
<dbReference type="RefSeq" id="XP_033352999.1">
    <property type="nucleotide sequence ID" value="XM_033497108.1"/>
</dbReference>
<dbReference type="GO" id="GO:0046933">
    <property type="term" value="F:proton-transporting ATP synthase activity, rotational mechanism"/>
    <property type="evidence" value="ECO:0007669"/>
    <property type="project" value="TreeGrafter"/>
</dbReference>
<dbReference type="GO" id="GO:0042776">
    <property type="term" value="P:proton motive force-driven mitochondrial ATP synthesis"/>
    <property type="evidence" value="ECO:0007669"/>
    <property type="project" value="TreeGrafter"/>
</dbReference>
<dbReference type="PANTHER" id="PTHR13080">
    <property type="entry name" value="ATP SYNTHASE F CHAIN, MITOCHONDRIAL-RELATED"/>
    <property type="match status" value="1"/>
</dbReference>
<feature type="transmembrane region" description="Helical" evidence="10">
    <location>
        <begin position="93"/>
        <end position="113"/>
    </location>
</feature>
<dbReference type="Proteomes" id="UP000504631">
    <property type="component" value="Unplaced"/>
</dbReference>
<comment type="subcellular location">
    <subcellularLocation>
        <location evidence="1">Mitochondrion membrane</location>
    </subcellularLocation>
</comment>
<evidence type="ECO:0000256" key="2">
    <source>
        <dbReference type="ARBA" id="ARBA00005895"/>
    </source>
</evidence>
<gene>
    <name evidence="12" type="primary">LOC117235247</name>
</gene>
<evidence type="ECO:0000313" key="11">
    <source>
        <dbReference type="Proteomes" id="UP000504631"/>
    </source>
</evidence>
<dbReference type="InterPro" id="IPR019344">
    <property type="entry name" value="F1F0-ATPsyn_F_prd"/>
</dbReference>
<keyword evidence="7" id="KW-0496">Mitochondrion</keyword>
<proteinExistence type="inferred from homology"/>
<keyword evidence="6" id="KW-0406">Ion transport</keyword>
<keyword evidence="9" id="KW-0066">ATP synthesis</keyword>
<keyword evidence="4" id="KW-0138">CF(0)</keyword>
<evidence type="ECO:0000256" key="9">
    <source>
        <dbReference type="ARBA" id="ARBA00023310"/>
    </source>
</evidence>
<reference evidence="12" key="1">
    <citation type="submission" date="2025-08" db="UniProtKB">
        <authorList>
            <consortium name="RefSeq"/>
        </authorList>
    </citation>
    <scope>IDENTIFICATION</scope>
    <source>
        <tissue evidence="12">Muscle</tissue>
    </source>
</reference>
<keyword evidence="11" id="KW-1185">Reference proteome</keyword>
<dbReference type="PANTHER" id="PTHR13080:SF20">
    <property type="entry name" value="ATP SYNTHASE SUBUNIT F, MITOCHONDRIAL-RELATED"/>
    <property type="match status" value="1"/>
</dbReference>
<evidence type="ECO:0000256" key="4">
    <source>
        <dbReference type="ARBA" id="ARBA00022547"/>
    </source>
</evidence>
<dbReference type="GO" id="GO:0031966">
    <property type="term" value="C:mitochondrial membrane"/>
    <property type="evidence" value="ECO:0007669"/>
    <property type="project" value="UniProtKB-SubCell"/>
</dbReference>
<sequence>MGTLEQSTNQLAKLIKFDTWGSYPAGYDPAKHGPYDPSRYYGKPDTPFGEVKLRDLPEWFSRREKGFKPFASLISRAHWRWQLKYMHARKGTMAPIFQLAVAGAIFGYVTNYLRIRAHRNYKYH</sequence>
<keyword evidence="5" id="KW-0375">Hydrogen ion transport</keyword>
<keyword evidence="10" id="KW-1133">Transmembrane helix</keyword>
<dbReference type="AlphaFoldDB" id="A0A6J3KMC8"/>
<evidence type="ECO:0000256" key="6">
    <source>
        <dbReference type="ARBA" id="ARBA00023065"/>
    </source>
</evidence>
<dbReference type="GO" id="GO:0045259">
    <property type="term" value="C:proton-transporting ATP synthase complex"/>
    <property type="evidence" value="ECO:0007669"/>
    <property type="project" value="UniProtKB-KW"/>
</dbReference>
<evidence type="ECO:0000256" key="3">
    <source>
        <dbReference type="ARBA" id="ARBA00022448"/>
    </source>
</evidence>